<dbReference type="GO" id="GO:0016301">
    <property type="term" value="F:kinase activity"/>
    <property type="evidence" value="ECO:0007669"/>
    <property type="project" value="UniProtKB-KW"/>
</dbReference>
<gene>
    <name evidence="1" type="ORF">AMOL_1953</name>
    <name evidence="2" type="ORF">CPU12_04070</name>
</gene>
<dbReference type="AlphaFoldDB" id="A0A2G1DKA4"/>
<proteinExistence type="predicted"/>
<dbReference type="InterPro" id="IPR011009">
    <property type="entry name" value="Kinase-like_dom_sf"/>
</dbReference>
<name>A0A2G1DKA4_9BACT</name>
<dbReference type="EMBL" id="CP032098">
    <property type="protein sequence ID" value="AXX92913.1"/>
    <property type="molecule type" value="Genomic_DNA"/>
</dbReference>
<keyword evidence="2" id="KW-0418">Kinase</keyword>
<organism evidence="2 3">
    <name type="scientific">Malaciobacter molluscorum LMG 25693</name>
    <dbReference type="NCBI Taxonomy" id="870501"/>
    <lineage>
        <taxon>Bacteria</taxon>
        <taxon>Pseudomonadati</taxon>
        <taxon>Campylobacterota</taxon>
        <taxon>Epsilonproteobacteria</taxon>
        <taxon>Campylobacterales</taxon>
        <taxon>Arcobacteraceae</taxon>
        <taxon>Malaciobacter</taxon>
    </lineage>
</organism>
<dbReference type="Proteomes" id="UP000221222">
    <property type="component" value="Unassembled WGS sequence"/>
</dbReference>
<reference evidence="1 4" key="2">
    <citation type="submission" date="2018-08" db="EMBL/GenBank/DDBJ databases">
        <title>Complete genome of the Arcobacter molluscorum type strain LMG 25693.</title>
        <authorList>
            <person name="Miller W.G."/>
            <person name="Yee E."/>
            <person name="Bono J.L."/>
        </authorList>
    </citation>
    <scope>NUCLEOTIDE SEQUENCE [LARGE SCALE GENOMIC DNA]</scope>
    <source>
        <strain evidence="1 4">CECT 7696</strain>
    </source>
</reference>
<accession>A0A2G1DKA4</accession>
<dbReference type="RefSeq" id="WP_099341804.1">
    <property type="nucleotide sequence ID" value="NZ_CP032098.1"/>
</dbReference>
<dbReference type="Proteomes" id="UP000262712">
    <property type="component" value="Chromosome"/>
</dbReference>
<keyword evidence="3" id="KW-1185">Reference proteome</keyword>
<dbReference type="KEGG" id="amol:AMOL_1953"/>
<evidence type="ECO:0000313" key="2">
    <source>
        <dbReference type="EMBL" id="PHO18746.1"/>
    </source>
</evidence>
<reference evidence="2 3" key="1">
    <citation type="submission" date="2017-09" db="EMBL/GenBank/DDBJ databases">
        <title>Arcobacter canalis sp. nov., a new species isolated from a water canal contaminated with urban sewage.</title>
        <authorList>
            <person name="Perez-Cataluna A."/>
            <person name="Salas-Masso N."/>
            <person name="Figueras M.J."/>
        </authorList>
    </citation>
    <scope>NUCLEOTIDE SEQUENCE [LARGE SCALE GENOMIC DNA]</scope>
    <source>
        <strain evidence="2 3">F98-3</strain>
    </source>
</reference>
<dbReference type="SUPFAM" id="SSF56112">
    <property type="entry name" value="Protein kinase-like (PK-like)"/>
    <property type="match status" value="1"/>
</dbReference>
<keyword evidence="2" id="KW-0808">Transferase</keyword>
<evidence type="ECO:0000313" key="4">
    <source>
        <dbReference type="Proteomes" id="UP000262712"/>
    </source>
</evidence>
<dbReference type="EMBL" id="NXFY01000004">
    <property type="protein sequence ID" value="PHO18746.1"/>
    <property type="molecule type" value="Genomic_DNA"/>
</dbReference>
<evidence type="ECO:0000313" key="1">
    <source>
        <dbReference type="EMBL" id="AXX92913.1"/>
    </source>
</evidence>
<protein>
    <submittedName>
        <fullName evidence="2">Kinase</fullName>
    </submittedName>
</protein>
<evidence type="ECO:0000313" key="3">
    <source>
        <dbReference type="Proteomes" id="UP000221222"/>
    </source>
</evidence>
<sequence>MHENFNDFVLNEYTKSSSEITSFFYNEKKYWLKKARPTKSSISHKIYYKLFNLELITPVQEKSAIQALEFECTKLEEFKKLNIPVPNVVFKNNNFFVLEDSGKNINSFIRKKDAAQEKIDFYIIKSIDAISLIHNKKQYHGGAQARNLTFKDDKIYSIDLEDSFDDSIDLKTLQFRDFLLFLLSLTKIRAKVEINYELFINRYIENTKNYDFKKRLQKLANKISILIALSKINFIKKFLGKDVKKFFILFDSLYNLKIDKNINFEDKNV</sequence>